<dbReference type="InterPro" id="IPR017901">
    <property type="entry name" value="C-CAP_CF_C-like"/>
</dbReference>
<dbReference type="InterPro" id="IPR001837">
    <property type="entry name" value="Adenylate_cyclase-assoc_CAP"/>
</dbReference>
<evidence type="ECO:0000256" key="4">
    <source>
        <dbReference type="ARBA" id="ARBA00023136"/>
    </source>
</evidence>
<organism evidence="7">
    <name type="scientific">Medioppia subpectinata</name>
    <dbReference type="NCBI Taxonomy" id="1979941"/>
    <lineage>
        <taxon>Eukaryota</taxon>
        <taxon>Metazoa</taxon>
        <taxon>Ecdysozoa</taxon>
        <taxon>Arthropoda</taxon>
        <taxon>Chelicerata</taxon>
        <taxon>Arachnida</taxon>
        <taxon>Acari</taxon>
        <taxon>Acariformes</taxon>
        <taxon>Sarcoptiformes</taxon>
        <taxon>Oribatida</taxon>
        <taxon>Brachypylina</taxon>
        <taxon>Oppioidea</taxon>
        <taxon>Oppiidae</taxon>
        <taxon>Medioppia</taxon>
    </lineage>
</organism>
<dbReference type="OrthoDB" id="1601at2759"/>
<dbReference type="FunFam" id="2.160.20.70:FF:000001">
    <property type="entry name" value="Adenylyl cyclase-associated protein"/>
    <property type="match status" value="1"/>
</dbReference>
<dbReference type="Gene3D" id="2.160.20.70">
    <property type="match status" value="1"/>
</dbReference>
<dbReference type="Pfam" id="PF08603">
    <property type="entry name" value="CAP_C"/>
    <property type="match status" value="1"/>
</dbReference>
<evidence type="ECO:0000256" key="5">
    <source>
        <dbReference type="SAM" id="MobiDB-lite"/>
    </source>
</evidence>
<protein>
    <recommendedName>
        <fullName evidence="6">C-CAP/cofactor C-like domain-containing protein</fullName>
    </recommendedName>
</protein>
<keyword evidence="8" id="KW-1185">Reference proteome</keyword>
<dbReference type="InterPro" id="IPR016098">
    <property type="entry name" value="CAP/MinC_C"/>
</dbReference>
<dbReference type="GO" id="GO:0019933">
    <property type="term" value="P:cAMP-mediated signaling"/>
    <property type="evidence" value="ECO:0007669"/>
    <property type="project" value="TreeGrafter"/>
</dbReference>
<evidence type="ECO:0000313" key="7">
    <source>
        <dbReference type="EMBL" id="CAD7630264.1"/>
    </source>
</evidence>
<evidence type="ECO:0000256" key="3">
    <source>
        <dbReference type="ARBA" id="ARBA00022475"/>
    </source>
</evidence>
<keyword evidence="3" id="KW-1003">Cell membrane</keyword>
<dbReference type="GO" id="GO:0005886">
    <property type="term" value="C:plasma membrane"/>
    <property type="evidence" value="ECO:0007669"/>
    <property type="project" value="UniProtKB-SubCell"/>
</dbReference>
<reference evidence="7" key="1">
    <citation type="submission" date="2020-11" db="EMBL/GenBank/DDBJ databases">
        <authorList>
            <person name="Tran Van P."/>
        </authorList>
    </citation>
    <scope>NUCLEOTIDE SEQUENCE</scope>
</reference>
<dbReference type="EMBL" id="OC862471">
    <property type="protein sequence ID" value="CAD7630264.1"/>
    <property type="molecule type" value="Genomic_DNA"/>
</dbReference>
<feature type="region of interest" description="Disordered" evidence="5">
    <location>
        <begin position="172"/>
        <end position="210"/>
    </location>
</feature>
<evidence type="ECO:0000256" key="1">
    <source>
        <dbReference type="ARBA" id="ARBA00004202"/>
    </source>
</evidence>
<dbReference type="InterPro" id="IPR028417">
    <property type="entry name" value="CAP_CS_C"/>
</dbReference>
<dbReference type="PROSITE" id="PS51329">
    <property type="entry name" value="C_CAP_COFACTOR_C"/>
    <property type="match status" value="1"/>
</dbReference>
<dbReference type="GO" id="GO:0005737">
    <property type="term" value="C:cytoplasm"/>
    <property type="evidence" value="ECO:0007669"/>
    <property type="project" value="TreeGrafter"/>
</dbReference>
<dbReference type="Pfam" id="PF21938">
    <property type="entry name" value="CAP_N"/>
    <property type="match status" value="1"/>
</dbReference>
<evidence type="ECO:0000259" key="6">
    <source>
        <dbReference type="PROSITE" id="PS51329"/>
    </source>
</evidence>
<dbReference type="InterPro" id="IPR036223">
    <property type="entry name" value="CAP_C_sf"/>
</dbReference>
<dbReference type="GO" id="GO:0003779">
    <property type="term" value="F:actin binding"/>
    <property type="evidence" value="ECO:0007669"/>
    <property type="project" value="InterPro"/>
</dbReference>
<dbReference type="AlphaFoldDB" id="A0A7R9KXN0"/>
<dbReference type="PANTHER" id="PTHR10652">
    <property type="entry name" value="ADENYLYL CYCLASE-ASSOCIATED PROTEIN"/>
    <property type="match status" value="1"/>
</dbReference>
<dbReference type="SMART" id="SM00673">
    <property type="entry name" value="CARP"/>
    <property type="match status" value="2"/>
</dbReference>
<feature type="compositionally biased region" description="Pro residues" evidence="5">
    <location>
        <begin position="193"/>
        <end position="203"/>
    </location>
</feature>
<comment type="subcellular location">
    <subcellularLocation>
        <location evidence="1">Cell membrane</location>
        <topology evidence="1">Peripheral membrane protein</topology>
    </subcellularLocation>
</comment>
<accession>A0A7R9KXN0</accession>
<dbReference type="GO" id="GO:0007015">
    <property type="term" value="P:actin filament organization"/>
    <property type="evidence" value="ECO:0007669"/>
    <property type="project" value="TreeGrafter"/>
</dbReference>
<comment type="similarity">
    <text evidence="2">Belongs to the CAP family.</text>
</comment>
<evidence type="ECO:0000256" key="2">
    <source>
        <dbReference type="ARBA" id="ARBA00007659"/>
    </source>
</evidence>
<dbReference type="SUPFAM" id="SSF69340">
    <property type="entry name" value="C-terminal domain of adenylylcyclase associated protein"/>
    <property type="match status" value="1"/>
</dbReference>
<feature type="domain" description="C-CAP/cofactor C-like" evidence="6">
    <location>
        <begin position="276"/>
        <end position="411"/>
    </location>
</feature>
<dbReference type="FunFam" id="1.25.40.330:FF:000001">
    <property type="entry name" value="Adenylyl cyclase-associated protein"/>
    <property type="match status" value="1"/>
</dbReference>
<dbReference type="PROSITE" id="PS01089">
    <property type="entry name" value="CAP_2"/>
    <property type="match status" value="1"/>
</dbReference>
<dbReference type="PANTHER" id="PTHR10652:SF0">
    <property type="entry name" value="ADENYLYL CYCLASE-ASSOCIATED PROTEIN"/>
    <property type="match status" value="1"/>
</dbReference>
<sequence length="432" mass="46796">MGEMSQSVVAFEDLLNETFVNYASLSAKIGGAVKTHADMVSKAVAIQRQFLVLAAKSRKPADAALIALLKPTSEQIQQIQDFREKNRTHEHFIHLSAISESIPALGWVTVSPTPGPYVKEMVDASQFYTNKVLVGYKDKDKTHVDWAKAWLSFLTGLQAYIKQYHTTGLSWNPRGGDAGTGQSNGASAAPAGGPLPPPPPPPAGFFDEPGKGDDRSALFAALNKGEDVTRGLKKISADQQTHKNPSLRASGVVPDKPVVAAKPANLGPQKPAARLPPKMALEGKKWMIENQIGQKNLVIENCEMNQSINVYKCEDCVLTVKGKVNSITVDLSKKFSIVFQNIVSVVEFINSQKIQAQAMGVVPTITVDKVDNFELYLAKESLQCEIISSKSSGINISVPDSKTGDYVEHPIPEQLKTVWTGKGFKTDALESA</sequence>
<dbReference type="SUPFAM" id="SSF101278">
    <property type="entry name" value="N-terminal domain of adenylylcyclase associated protein, CAP"/>
    <property type="match status" value="1"/>
</dbReference>
<dbReference type="InterPro" id="IPR036222">
    <property type="entry name" value="CAP_N_sf"/>
</dbReference>
<dbReference type="Gene3D" id="1.25.40.330">
    <property type="entry name" value="Adenylate cyclase-associated CAP, N-terminal domain"/>
    <property type="match status" value="1"/>
</dbReference>
<dbReference type="InterPro" id="IPR053950">
    <property type="entry name" value="CAP_N"/>
</dbReference>
<dbReference type="GO" id="GO:0008179">
    <property type="term" value="F:adenylate cyclase binding"/>
    <property type="evidence" value="ECO:0007669"/>
    <property type="project" value="TreeGrafter"/>
</dbReference>
<dbReference type="Proteomes" id="UP000759131">
    <property type="component" value="Unassembled WGS sequence"/>
</dbReference>
<evidence type="ECO:0000313" key="8">
    <source>
        <dbReference type="Proteomes" id="UP000759131"/>
    </source>
</evidence>
<gene>
    <name evidence="7" type="ORF">OSB1V03_LOCUS10677</name>
</gene>
<name>A0A7R9KXN0_9ACAR</name>
<proteinExistence type="inferred from homology"/>
<dbReference type="InterPro" id="IPR006599">
    <property type="entry name" value="CARP_motif"/>
</dbReference>
<dbReference type="EMBL" id="CAJPIZ010007896">
    <property type="protein sequence ID" value="CAG2110694.1"/>
    <property type="molecule type" value="Genomic_DNA"/>
</dbReference>
<dbReference type="GO" id="GO:0000902">
    <property type="term" value="P:cell morphogenesis"/>
    <property type="evidence" value="ECO:0007669"/>
    <property type="project" value="TreeGrafter"/>
</dbReference>
<keyword evidence="4" id="KW-0472">Membrane</keyword>
<dbReference type="InterPro" id="IPR013912">
    <property type="entry name" value="Adenylate_cyclase-assoc_CAP_C"/>
</dbReference>